<dbReference type="Proteomes" id="UP000603715">
    <property type="component" value="Unassembled WGS sequence"/>
</dbReference>
<reference evidence="1" key="3">
    <citation type="submission" date="2024-05" db="EMBL/GenBank/DDBJ databases">
        <title>Description of novel Chryseobacterium sp. strain C-2.</title>
        <authorList>
            <person name="Saticioglu I.B."/>
        </authorList>
    </citation>
    <scope>NUCLEOTIDE SEQUENCE</scope>
    <source>
        <strain evidence="1">C-2</strain>
    </source>
</reference>
<dbReference type="AlphaFoldDB" id="A0A9Q3UT52"/>
<gene>
    <name evidence="1" type="ORF">IEW27_06115</name>
    <name evidence="2" type="ORF">LNP80_03170</name>
</gene>
<keyword evidence="3" id="KW-1185">Reference proteome</keyword>
<accession>A0A9Q3UT52</accession>
<dbReference type="EMBL" id="JAJJML010000001">
    <property type="protein sequence ID" value="MCC9033255.1"/>
    <property type="molecule type" value="Genomic_DNA"/>
</dbReference>
<dbReference type="Proteomes" id="UP001107960">
    <property type="component" value="Unassembled WGS sequence"/>
</dbReference>
<evidence type="ECO:0000313" key="2">
    <source>
        <dbReference type="EMBL" id="MCC9033255.1"/>
    </source>
</evidence>
<sequence length="60" mass="6889">MKINFVLAYNNTNKRVLGKSAVEKIEASQSNIAKYCLVNTIKEMDKYEDLKIFVKDISDC</sequence>
<dbReference type="EMBL" id="JACXXP010000004">
    <property type="protein sequence ID" value="MBD3904172.1"/>
    <property type="molecule type" value="Genomic_DNA"/>
</dbReference>
<reference evidence="2" key="1">
    <citation type="submission" date="2021-11" db="EMBL/GenBank/DDBJ databases">
        <title>Description of novel Chryseobacterium species.</title>
        <authorList>
            <person name="Saticioglu I.B."/>
            <person name="Ay H."/>
            <person name="Altun S."/>
            <person name="Duman M."/>
        </authorList>
    </citation>
    <scope>NUCLEOTIDE SEQUENCE</scope>
    <source>
        <strain evidence="2">C-39</strain>
    </source>
</reference>
<evidence type="ECO:0000313" key="3">
    <source>
        <dbReference type="Proteomes" id="UP000603715"/>
    </source>
</evidence>
<organism evidence="2 4">
    <name type="scientific">Chryseobacterium muglaense</name>
    <dbReference type="NCBI Taxonomy" id="2893752"/>
    <lineage>
        <taxon>Bacteria</taxon>
        <taxon>Pseudomonadati</taxon>
        <taxon>Bacteroidota</taxon>
        <taxon>Flavobacteriia</taxon>
        <taxon>Flavobacteriales</taxon>
        <taxon>Weeksellaceae</taxon>
        <taxon>Chryseobacterium group</taxon>
        <taxon>Chryseobacterium</taxon>
    </lineage>
</organism>
<name>A0A9Q3UT52_9FLAO</name>
<protein>
    <submittedName>
        <fullName evidence="2">Uncharacterized protein</fullName>
    </submittedName>
</protein>
<dbReference type="RefSeq" id="WP_191178745.1">
    <property type="nucleotide sequence ID" value="NZ_JACXXP010000004.1"/>
</dbReference>
<comment type="caution">
    <text evidence="2">The sequence shown here is derived from an EMBL/GenBank/DDBJ whole genome shotgun (WGS) entry which is preliminary data.</text>
</comment>
<reference evidence="3" key="2">
    <citation type="submission" date="2023-07" db="EMBL/GenBank/DDBJ databases">
        <title>Description of novel Chryseobacterium sp. strain C-2.</title>
        <authorList>
            <person name="Saticioglu I.B."/>
        </authorList>
    </citation>
    <scope>NUCLEOTIDE SEQUENCE [LARGE SCALE GENOMIC DNA]</scope>
    <source>
        <strain evidence="3">C-2</strain>
    </source>
</reference>
<proteinExistence type="predicted"/>
<evidence type="ECO:0000313" key="4">
    <source>
        <dbReference type="Proteomes" id="UP001107960"/>
    </source>
</evidence>
<evidence type="ECO:0000313" key="1">
    <source>
        <dbReference type="EMBL" id="MBD3904172.1"/>
    </source>
</evidence>